<keyword evidence="3" id="KW-1185">Reference proteome</keyword>
<feature type="compositionally biased region" description="Basic residues" evidence="1">
    <location>
        <begin position="398"/>
        <end position="409"/>
    </location>
</feature>
<evidence type="ECO:0000313" key="2">
    <source>
        <dbReference type="EMBL" id="KAL1116969.1"/>
    </source>
</evidence>
<feature type="compositionally biased region" description="Pro residues" evidence="1">
    <location>
        <begin position="72"/>
        <end position="85"/>
    </location>
</feature>
<dbReference type="PRINTS" id="PR01217">
    <property type="entry name" value="PRICHEXTENSN"/>
</dbReference>
<evidence type="ECO:0000256" key="1">
    <source>
        <dbReference type="SAM" id="MobiDB-lite"/>
    </source>
</evidence>
<feature type="compositionally biased region" description="Polar residues" evidence="1">
    <location>
        <begin position="372"/>
        <end position="392"/>
    </location>
</feature>
<reference evidence="2 3" key="1">
    <citation type="submission" date="2024-07" db="EMBL/GenBank/DDBJ databases">
        <title>Chromosome-level genome assembly of the water stick insect Ranatra chinensis (Heteroptera: Nepidae).</title>
        <authorList>
            <person name="Liu X."/>
        </authorList>
    </citation>
    <scope>NUCLEOTIDE SEQUENCE [LARGE SCALE GENOMIC DNA]</scope>
    <source>
        <strain evidence="2">Cailab_2021Rc</strain>
        <tissue evidence="2">Muscle</tissue>
    </source>
</reference>
<dbReference type="Proteomes" id="UP001558652">
    <property type="component" value="Unassembled WGS sequence"/>
</dbReference>
<sequence>MGRRNPYKEIGAELNGQALNIKVLRKQKKKKKPDYPYCQRLPSVPSQSESEEEEPPPPPPQPQLNLCSCDYPVPPGLLPPPPPPPPKKKKKKNCPPKPPSGCPTPPPIYPPPCPPSNCPLSPPPCKCCCPPRCPTAPAGCPLSSPPCSPAGPMPSTTPCCCTPTPPPPCPLSPPKCPPPPCCPLYPLCCCAPPPLCCCPRPKPTCPPFQCPPAPKLVCPLVPTEKSICPKFIPPSCPVALNNCPLPAPPSSSLCPITGKKSCACSLVPPYETGLAESELPTFHMPNCPQADRPCQVHPPGDPKACPFLPGPCPLTDGDCPVVKITKQKKKKKRIRNKTTVKSASDNRCPKFRCPLAPKPKCPVGPPRCPLSASQNKSQSLNKSLLTPNTIAPSVTPPSHKKSNSKHPLRRNPNYPIASEPDYSLSKCPLIPKANCPTEPEPKCPFAPKPKCPLVSKCPAAPKPPCPLTPPRCPLKPPSPRCPLTCPVESAPCPMFPKGKCPMENLGLCDCEYPIPPCMELLQCGDIQPAPPQYCIKKNCCMGLPTPPTLPPDPEIFGTPHIFKLQDTKPGQEDTKHYIEILSEMPRKEVEAPNERRNPFWSIIKNGKGYERCKVVAEILKKRGPRDDIQTQYDVKDCPLDPATKAALEAKKRDSAALRNND</sequence>
<dbReference type="AlphaFoldDB" id="A0ABD0YM77"/>
<dbReference type="EMBL" id="JBFDAA010000016">
    <property type="protein sequence ID" value="KAL1116969.1"/>
    <property type="molecule type" value="Genomic_DNA"/>
</dbReference>
<evidence type="ECO:0000313" key="3">
    <source>
        <dbReference type="Proteomes" id="UP001558652"/>
    </source>
</evidence>
<feature type="region of interest" description="Disordered" evidence="1">
    <location>
        <begin position="372"/>
        <end position="415"/>
    </location>
</feature>
<organism evidence="2 3">
    <name type="scientific">Ranatra chinensis</name>
    <dbReference type="NCBI Taxonomy" id="642074"/>
    <lineage>
        <taxon>Eukaryota</taxon>
        <taxon>Metazoa</taxon>
        <taxon>Ecdysozoa</taxon>
        <taxon>Arthropoda</taxon>
        <taxon>Hexapoda</taxon>
        <taxon>Insecta</taxon>
        <taxon>Pterygota</taxon>
        <taxon>Neoptera</taxon>
        <taxon>Paraneoptera</taxon>
        <taxon>Hemiptera</taxon>
        <taxon>Heteroptera</taxon>
        <taxon>Panheteroptera</taxon>
        <taxon>Nepomorpha</taxon>
        <taxon>Nepidae</taxon>
        <taxon>Ranatrinae</taxon>
        <taxon>Ranatra</taxon>
    </lineage>
</organism>
<proteinExistence type="predicted"/>
<accession>A0ABD0YM77</accession>
<feature type="region of interest" description="Disordered" evidence="1">
    <location>
        <begin position="26"/>
        <end position="93"/>
    </location>
</feature>
<gene>
    <name evidence="2" type="ORF">AAG570_004297</name>
</gene>
<protein>
    <submittedName>
        <fullName evidence="2">Uncharacterized protein</fullName>
    </submittedName>
</protein>
<comment type="caution">
    <text evidence="2">The sequence shown here is derived from an EMBL/GenBank/DDBJ whole genome shotgun (WGS) entry which is preliminary data.</text>
</comment>
<name>A0ABD0YM77_9HEMI</name>